<evidence type="ECO:0000313" key="2">
    <source>
        <dbReference type="Proteomes" id="UP000039370"/>
    </source>
</evidence>
<protein>
    <recommendedName>
        <fullName evidence="3">DNA (cytosine-5-)-methyltransferase</fullName>
    </recommendedName>
</protein>
<name>A0A0B7IIV9_9FLAO</name>
<evidence type="ECO:0008006" key="3">
    <source>
        <dbReference type="Google" id="ProtNLM"/>
    </source>
</evidence>
<gene>
    <name evidence="1" type="ORF">CCAN11_2360019</name>
</gene>
<evidence type="ECO:0000313" key="1">
    <source>
        <dbReference type="EMBL" id="CEN51825.1"/>
    </source>
</evidence>
<dbReference type="EMBL" id="CDOK01000153">
    <property type="protein sequence ID" value="CEN51825.1"/>
    <property type="molecule type" value="Genomic_DNA"/>
</dbReference>
<proteinExistence type="predicted"/>
<organism evidence="1 2">
    <name type="scientific">Capnocytophaga canimorsus</name>
    <dbReference type="NCBI Taxonomy" id="28188"/>
    <lineage>
        <taxon>Bacteria</taxon>
        <taxon>Pseudomonadati</taxon>
        <taxon>Bacteroidota</taxon>
        <taxon>Flavobacteriia</taxon>
        <taxon>Flavobacteriales</taxon>
        <taxon>Flavobacteriaceae</taxon>
        <taxon>Capnocytophaga</taxon>
    </lineage>
</organism>
<reference evidence="2" key="1">
    <citation type="submission" date="2015-01" db="EMBL/GenBank/DDBJ databases">
        <authorList>
            <person name="MANFREDI Pablo"/>
        </authorList>
    </citation>
    <scope>NUCLEOTIDE SEQUENCE [LARGE SCALE GENOMIC DNA]</scope>
    <source>
        <strain evidence="2">Cc11</strain>
    </source>
</reference>
<dbReference type="Proteomes" id="UP000039370">
    <property type="component" value="Unassembled WGS sequence"/>
</dbReference>
<sequence>MNHTELIRCQSFPQDYDFGTSAYSFVQYVLGMSVPPVMMANLVDEIYKQWRKIFENE</sequence>
<dbReference type="AlphaFoldDB" id="A0A0B7IIV9"/>
<accession>A0A0B7IIV9</accession>